<gene>
    <name evidence="1" type="ORF">CPB84DRAFT_1766281</name>
</gene>
<dbReference type="Proteomes" id="UP000724874">
    <property type="component" value="Unassembled WGS sequence"/>
</dbReference>
<evidence type="ECO:0000313" key="2">
    <source>
        <dbReference type="Proteomes" id="UP000724874"/>
    </source>
</evidence>
<proteinExistence type="predicted"/>
<name>A0A9P5TT34_GYMJU</name>
<dbReference type="AlphaFoldDB" id="A0A9P5TT34"/>
<sequence>MSPVCYHALTGITVYLAGRMSSSFASLLLAVLELISEAQESNKARLTADVHMKGLEAYQGSLERFGLHRA</sequence>
<dbReference type="EMBL" id="JADNYJ010000010">
    <property type="protein sequence ID" value="KAF8908897.1"/>
    <property type="molecule type" value="Genomic_DNA"/>
</dbReference>
<comment type="caution">
    <text evidence="1">The sequence shown here is derived from an EMBL/GenBank/DDBJ whole genome shotgun (WGS) entry which is preliminary data.</text>
</comment>
<keyword evidence="2" id="KW-1185">Reference proteome</keyword>
<accession>A0A9P5TT34</accession>
<evidence type="ECO:0000313" key="1">
    <source>
        <dbReference type="EMBL" id="KAF8908897.1"/>
    </source>
</evidence>
<organism evidence="1 2">
    <name type="scientific">Gymnopilus junonius</name>
    <name type="common">Spectacular rustgill mushroom</name>
    <name type="synonym">Gymnopilus spectabilis subsp. junonius</name>
    <dbReference type="NCBI Taxonomy" id="109634"/>
    <lineage>
        <taxon>Eukaryota</taxon>
        <taxon>Fungi</taxon>
        <taxon>Dikarya</taxon>
        <taxon>Basidiomycota</taxon>
        <taxon>Agaricomycotina</taxon>
        <taxon>Agaricomycetes</taxon>
        <taxon>Agaricomycetidae</taxon>
        <taxon>Agaricales</taxon>
        <taxon>Agaricineae</taxon>
        <taxon>Hymenogastraceae</taxon>
        <taxon>Gymnopilus</taxon>
    </lineage>
</organism>
<reference evidence="1" key="1">
    <citation type="submission" date="2020-11" db="EMBL/GenBank/DDBJ databases">
        <authorList>
            <consortium name="DOE Joint Genome Institute"/>
            <person name="Ahrendt S."/>
            <person name="Riley R."/>
            <person name="Andreopoulos W."/>
            <person name="LaButti K."/>
            <person name="Pangilinan J."/>
            <person name="Ruiz-duenas F.J."/>
            <person name="Barrasa J.M."/>
            <person name="Sanchez-Garcia M."/>
            <person name="Camarero S."/>
            <person name="Miyauchi S."/>
            <person name="Serrano A."/>
            <person name="Linde D."/>
            <person name="Babiker R."/>
            <person name="Drula E."/>
            <person name="Ayuso-Fernandez I."/>
            <person name="Pacheco R."/>
            <person name="Padilla G."/>
            <person name="Ferreira P."/>
            <person name="Barriuso J."/>
            <person name="Kellner H."/>
            <person name="Castanera R."/>
            <person name="Alfaro M."/>
            <person name="Ramirez L."/>
            <person name="Pisabarro A.G."/>
            <person name="Kuo A."/>
            <person name="Tritt A."/>
            <person name="Lipzen A."/>
            <person name="He G."/>
            <person name="Yan M."/>
            <person name="Ng V."/>
            <person name="Cullen D."/>
            <person name="Martin F."/>
            <person name="Rosso M.-N."/>
            <person name="Henrissat B."/>
            <person name="Hibbett D."/>
            <person name="Martinez A.T."/>
            <person name="Grigoriev I.V."/>
        </authorList>
    </citation>
    <scope>NUCLEOTIDE SEQUENCE</scope>
    <source>
        <strain evidence="1">AH 44721</strain>
    </source>
</reference>
<protein>
    <submittedName>
        <fullName evidence="1">Uncharacterized protein</fullName>
    </submittedName>
</protein>